<accession>A0ABX9K5S0</accession>
<keyword evidence="2" id="KW-0732">Signal</keyword>
<evidence type="ECO:0008006" key="5">
    <source>
        <dbReference type="Google" id="ProtNLM"/>
    </source>
</evidence>
<proteinExistence type="predicted"/>
<keyword evidence="4" id="KW-1185">Reference proteome</keyword>
<evidence type="ECO:0000313" key="4">
    <source>
        <dbReference type="Proteomes" id="UP000256345"/>
    </source>
</evidence>
<evidence type="ECO:0000313" key="3">
    <source>
        <dbReference type="EMBL" id="REG34154.1"/>
    </source>
</evidence>
<name>A0ABX9K5S0_9BACT</name>
<dbReference type="EMBL" id="QUMU01000003">
    <property type="protein sequence ID" value="REG34154.1"/>
    <property type="molecule type" value="Genomic_DNA"/>
</dbReference>
<feature type="region of interest" description="Disordered" evidence="1">
    <location>
        <begin position="80"/>
        <end position="112"/>
    </location>
</feature>
<protein>
    <recommendedName>
        <fullName evidence="5">Wall-associated protein</fullName>
    </recommendedName>
</protein>
<feature type="compositionally biased region" description="Low complexity" evidence="1">
    <location>
        <begin position="89"/>
        <end position="98"/>
    </location>
</feature>
<reference evidence="3 4" key="1">
    <citation type="submission" date="2018-08" db="EMBL/GenBank/DDBJ databases">
        <title>Genomic Encyclopedia of Archaeal and Bacterial Type Strains, Phase II (KMG-II): from individual species to whole genera.</title>
        <authorList>
            <person name="Goeker M."/>
        </authorList>
    </citation>
    <scope>NUCLEOTIDE SEQUENCE [LARGE SCALE GENOMIC DNA]</scope>
    <source>
        <strain evidence="3 4">DSM 2261</strain>
    </source>
</reference>
<dbReference type="Proteomes" id="UP000256345">
    <property type="component" value="Unassembled WGS sequence"/>
</dbReference>
<feature type="chain" id="PRO_5047271139" description="Wall-associated protein" evidence="2">
    <location>
        <begin position="24"/>
        <end position="200"/>
    </location>
</feature>
<evidence type="ECO:0000256" key="1">
    <source>
        <dbReference type="SAM" id="MobiDB-lite"/>
    </source>
</evidence>
<gene>
    <name evidence="3" type="ORF">ATI61_10335</name>
</gene>
<feature type="signal peptide" evidence="2">
    <location>
        <begin position="1"/>
        <end position="23"/>
    </location>
</feature>
<evidence type="ECO:0000256" key="2">
    <source>
        <dbReference type="SAM" id="SignalP"/>
    </source>
</evidence>
<comment type="caution">
    <text evidence="3">The sequence shown here is derived from an EMBL/GenBank/DDBJ whole genome shotgun (WGS) entry which is preliminary data.</text>
</comment>
<sequence>MRINSKALVLWMALVLASLGSAAASSPVYLAQLTCLNTMDCCIRKEPLTAAQRCGASSSEIAEALNGVKVLHEATQPEAATLKEEASEQESAQAGEASEASDEPSECTGQKHHIISRPIAEELEKHATLRGLYKPRDERFVTRAKDKESHCGYQKWHRDVDNEVIQWLKEEVKATPSQFEQLLREIYARPNMRRRFPHGF</sequence>
<organism evidence="3 4">
    <name type="scientific">Archangium gephyra</name>
    <dbReference type="NCBI Taxonomy" id="48"/>
    <lineage>
        <taxon>Bacteria</taxon>
        <taxon>Pseudomonadati</taxon>
        <taxon>Myxococcota</taxon>
        <taxon>Myxococcia</taxon>
        <taxon>Myxococcales</taxon>
        <taxon>Cystobacterineae</taxon>
        <taxon>Archangiaceae</taxon>
        <taxon>Archangium</taxon>
    </lineage>
</organism>